<keyword evidence="3" id="KW-1185">Reference proteome</keyword>
<keyword evidence="1" id="KW-0812">Transmembrane</keyword>
<protein>
    <submittedName>
        <fullName evidence="2">Uncharacterized protein</fullName>
    </submittedName>
</protein>
<dbReference type="RefSeq" id="WP_207164012.1">
    <property type="nucleotide sequence ID" value="NZ_CP071382.1"/>
</dbReference>
<organism evidence="2 3">
    <name type="scientific">Geobacter benzoatilyticus</name>
    <dbReference type="NCBI Taxonomy" id="2815309"/>
    <lineage>
        <taxon>Bacteria</taxon>
        <taxon>Pseudomonadati</taxon>
        <taxon>Thermodesulfobacteriota</taxon>
        <taxon>Desulfuromonadia</taxon>
        <taxon>Geobacterales</taxon>
        <taxon>Geobacteraceae</taxon>
        <taxon>Geobacter</taxon>
    </lineage>
</organism>
<reference evidence="2 3" key="1">
    <citation type="submission" date="2021-03" db="EMBL/GenBank/DDBJ databases">
        <title>Geobacter metallireducens gen. nov. sp. nov., a microorganism capable of coupling the complete oxidation of organic compounds to the reduction of iron and other metals.</title>
        <authorList>
            <person name="Li Y."/>
        </authorList>
    </citation>
    <scope>NUCLEOTIDE SEQUENCE [LARGE SCALE GENOMIC DNA]</scope>
    <source>
        <strain evidence="2 3">Jerry-YX</strain>
    </source>
</reference>
<feature type="transmembrane region" description="Helical" evidence="1">
    <location>
        <begin position="12"/>
        <end position="32"/>
    </location>
</feature>
<evidence type="ECO:0000313" key="3">
    <source>
        <dbReference type="Proteomes" id="UP000663651"/>
    </source>
</evidence>
<gene>
    <name evidence="2" type="ORF">JZM60_02790</name>
</gene>
<sequence>MPKDRWDKADIIAKIFATLLVPVVLATAGIYYNNAMKVKEQLQKDKEISLKNIEIAVGILNAKPTNQNQSLRDWAIKTINIYSEIKLSPNAMKLLKERSLPKPQVIYKENPVTIIDGGTFITDEKGSKLTDEKGNPLATDK</sequence>
<name>A0ABX7Q448_9BACT</name>
<proteinExistence type="predicted"/>
<dbReference type="EMBL" id="CP071382">
    <property type="protein sequence ID" value="QSV46224.1"/>
    <property type="molecule type" value="Genomic_DNA"/>
</dbReference>
<dbReference type="Proteomes" id="UP000663651">
    <property type="component" value="Chromosome"/>
</dbReference>
<evidence type="ECO:0000256" key="1">
    <source>
        <dbReference type="SAM" id="Phobius"/>
    </source>
</evidence>
<accession>A0ABX7Q448</accession>
<keyword evidence="1" id="KW-1133">Transmembrane helix</keyword>
<evidence type="ECO:0000313" key="2">
    <source>
        <dbReference type="EMBL" id="QSV46224.1"/>
    </source>
</evidence>
<keyword evidence="1" id="KW-0472">Membrane</keyword>